<name>A0A2U3KAH0_9BACT</name>
<dbReference type="PANTHER" id="PTHR43135:SF3">
    <property type="entry name" value="ALPHA-D-RIBOSE 1-METHYLPHOSPHONATE 5-TRIPHOSPHATE DIPHOSPHATASE"/>
    <property type="match status" value="1"/>
</dbReference>
<accession>A0A2U3KAH0</accession>
<dbReference type="Gene3D" id="1.20.58.520">
    <property type="entry name" value="Amidohydrolase"/>
    <property type="match status" value="1"/>
</dbReference>
<feature type="region of interest" description="Disordered" evidence="1">
    <location>
        <begin position="408"/>
        <end position="430"/>
    </location>
</feature>
<dbReference type="Pfam" id="PF01979">
    <property type="entry name" value="Amidohydro_1"/>
    <property type="match status" value="1"/>
</dbReference>
<dbReference type="Gene3D" id="2.30.40.10">
    <property type="entry name" value="Urease, subunit C, domain 1"/>
    <property type="match status" value="1"/>
</dbReference>
<dbReference type="Gene3D" id="3.30.110.90">
    <property type="entry name" value="Amidohydrolase"/>
    <property type="match status" value="1"/>
</dbReference>
<dbReference type="InterPro" id="IPR011059">
    <property type="entry name" value="Metal-dep_hydrolase_composite"/>
</dbReference>
<dbReference type="SUPFAM" id="SSF51338">
    <property type="entry name" value="Composite domain of metallo-dependent hydrolases"/>
    <property type="match status" value="1"/>
</dbReference>
<sequence>MAGVSASAQSLAFTNVRIVDGNGRAPVEHGTIVIEGRKIVAVGPTSNISIPHGARTIDEGGRTALPGLADMHVHLTGGWDGVSADMLGYHRYMNALLYAGVTTVLDTGNVESYVLQLRAETAAGRLLGPRIYCVGPLVDGPDPFWPELSRAIVSQDQIPGVVQQLAAEKVDLIKLYAGLSDLEVQAISNEAKKYKLRTILDAHSRNGSTDLMQEGIAGYAHLPTHKLSDEAIDTARANHVFFISTLSVIEAFSRRRFKDLSFLDHSLIVDTTPSFALNGLRKLGNEEVNKHSLAALLDGESNVKRLMNAGILIAAGTDAPYPGDFQGEGIHRELELFVESGLTPLQAITIATKNAAAIVNAETEWGTLEPGKIADILIVDGKPDQNISDTRNIVAVIKEGTVLDRNKLKLDPDTDPGYRPVGGMDAPGTE</sequence>
<organism evidence="3 4">
    <name type="scientific">Candidatus Sulfotelmatobacter kueseliae</name>
    <dbReference type="NCBI Taxonomy" id="2042962"/>
    <lineage>
        <taxon>Bacteria</taxon>
        <taxon>Pseudomonadati</taxon>
        <taxon>Acidobacteriota</taxon>
        <taxon>Terriglobia</taxon>
        <taxon>Terriglobales</taxon>
        <taxon>Candidatus Korobacteraceae</taxon>
        <taxon>Candidatus Sulfotelmatobacter</taxon>
    </lineage>
</organism>
<dbReference type="InterPro" id="IPR051781">
    <property type="entry name" value="Metallo-dep_Hydrolase"/>
</dbReference>
<protein>
    <submittedName>
        <fullName evidence="3">Amidohydrolase</fullName>
    </submittedName>
</protein>
<keyword evidence="3" id="KW-0378">Hydrolase</keyword>
<dbReference type="InterPro" id="IPR006680">
    <property type="entry name" value="Amidohydro-rel"/>
</dbReference>
<proteinExistence type="predicted"/>
<dbReference type="EMBL" id="OMOD01000068">
    <property type="protein sequence ID" value="SPF36659.1"/>
    <property type="molecule type" value="Genomic_DNA"/>
</dbReference>
<reference evidence="4" key="1">
    <citation type="submission" date="2018-02" db="EMBL/GenBank/DDBJ databases">
        <authorList>
            <person name="Hausmann B."/>
        </authorList>
    </citation>
    <scope>NUCLEOTIDE SEQUENCE [LARGE SCALE GENOMIC DNA]</scope>
    <source>
        <strain evidence="4">Peat soil MAG SbA1</strain>
    </source>
</reference>
<dbReference type="Proteomes" id="UP000238701">
    <property type="component" value="Unassembled WGS sequence"/>
</dbReference>
<dbReference type="InterPro" id="IPR032466">
    <property type="entry name" value="Metal_Hydrolase"/>
</dbReference>
<evidence type="ECO:0000313" key="3">
    <source>
        <dbReference type="EMBL" id="SPF36659.1"/>
    </source>
</evidence>
<gene>
    <name evidence="3" type="ORF">SBA1_160029</name>
</gene>
<dbReference type="Gene3D" id="3.40.50.10910">
    <property type="entry name" value="Amidohydrolase"/>
    <property type="match status" value="1"/>
</dbReference>
<evidence type="ECO:0000259" key="2">
    <source>
        <dbReference type="Pfam" id="PF01979"/>
    </source>
</evidence>
<dbReference type="AlphaFoldDB" id="A0A2U3KAH0"/>
<dbReference type="GO" id="GO:0016810">
    <property type="term" value="F:hydrolase activity, acting on carbon-nitrogen (but not peptide) bonds"/>
    <property type="evidence" value="ECO:0007669"/>
    <property type="project" value="InterPro"/>
</dbReference>
<evidence type="ECO:0000256" key="1">
    <source>
        <dbReference type="SAM" id="MobiDB-lite"/>
    </source>
</evidence>
<evidence type="ECO:0000313" key="4">
    <source>
        <dbReference type="Proteomes" id="UP000238701"/>
    </source>
</evidence>
<dbReference type="SUPFAM" id="SSF51556">
    <property type="entry name" value="Metallo-dependent hydrolases"/>
    <property type="match status" value="1"/>
</dbReference>
<dbReference type="PANTHER" id="PTHR43135">
    <property type="entry name" value="ALPHA-D-RIBOSE 1-METHYLPHOSPHONATE 5-TRIPHOSPHATE DIPHOSPHATASE"/>
    <property type="match status" value="1"/>
</dbReference>
<feature type="domain" description="Amidohydrolase-related" evidence="2">
    <location>
        <begin position="64"/>
        <end position="402"/>
    </location>
</feature>